<keyword evidence="1" id="KW-0812">Transmembrane</keyword>
<evidence type="ECO:0000256" key="1">
    <source>
        <dbReference type="SAM" id="Phobius"/>
    </source>
</evidence>
<gene>
    <name evidence="2" type="ORF">UFOPK2234_00104</name>
</gene>
<keyword evidence="1" id="KW-0472">Membrane</keyword>
<keyword evidence="1" id="KW-1133">Transmembrane helix</keyword>
<accession>A0A6J6K4N4</accession>
<feature type="transmembrane region" description="Helical" evidence="1">
    <location>
        <begin position="76"/>
        <end position="100"/>
    </location>
</feature>
<evidence type="ECO:0000313" key="2">
    <source>
        <dbReference type="EMBL" id="CAB4644342.1"/>
    </source>
</evidence>
<dbReference type="EMBL" id="CAEZWG010000009">
    <property type="protein sequence ID" value="CAB4644342.1"/>
    <property type="molecule type" value="Genomic_DNA"/>
</dbReference>
<name>A0A6J6K4N4_9ZZZZ</name>
<dbReference type="AlphaFoldDB" id="A0A6J6K4N4"/>
<feature type="transmembrane region" description="Helical" evidence="1">
    <location>
        <begin position="52"/>
        <end position="70"/>
    </location>
</feature>
<protein>
    <submittedName>
        <fullName evidence="2">Unannotated protein</fullName>
    </submittedName>
</protein>
<feature type="transmembrane region" description="Helical" evidence="1">
    <location>
        <begin position="20"/>
        <end position="40"/>
    </location>
</feature>
<reference evidence="2" key="1">
    <citation type="submission" date="2020-05" db="EMBL/GenBank/DDBJ databases">
        <authorList>
            <person name="Chiriac C."/>
            <person name="Salcher M."/>
            <person name="Ghai R."/>
            <person name="Kavagutti S V."/>
        </authorList>
    </citation>
    <scope>NUCLEOTIDE SEQUENCE</scope>
</reference>
<sequence length="107" mass="11669">MNLLKSIFFGALVGFGSVMLHNFASPFGLVASFILTYLGIRIIKDKFFYMRYQILASAAWLGVVIAAGTPGVGDEILIIGNTNGNLFLVGGFLSIIFALVKSRSRYR</sequence>
<organism evidence="2">
    <name type="scientific">freshwater metagenome</name>
    <dbReference type="NCBI Taxonomy" id="449393"/>
    <lineage>
        <taxon>unclassified sequences</taxon>
        <taxon>metagenomes</taxon>
        <taxon>ecological metagenomes</taxon>
    </lineage>
</organism>
<proteinExistence type="predicted"/>